<organism evidence="1 2">
    <name type="scientific">Rotaria sordida</name>
    <dbReference type="NCBI Taxonomy" id="392033"/>
    <lineage>
        <taxon>Eukaryota</taxon>
        <taxon>Metazoa</taxon>
        <taxon>Spiralia</taxon>
        <taxon>Gnathifera</taxon>
        <taxon>Rotifera</taxon>
        <taxon>Eurotatoria</taxon>
        <taxon>Bdelloidea</taxon>
        <taxon>Philodinida</taxon>
        <taxon>Philodinidae</taxon>
        <taxon>Rotaria</taxon>
    </lineage>
</organism>
<accession>A0A820JFD5</accession>
<proteinExistence type="predicted"/>
<evidence type="ECO:0000313" key="2">
    <source>
        <dbReference type="Proteomes" id="UP000663836"/>
    </source>
</evidence>
<dbReference type="AlphaFoldDB" id="A0A820JFD5"/>
<name>A0A820JFD5_9BILA</name>
<dbReference type="EMBL" id="CAJOBD010042914">
    <property type="protein sequence ID" value="CAF4325851.1"/>
    <property type="molecule type" value="Genomic_DNA"/>
</dbReference>
<protein>
    <submittedName>
        <fullName evidence="1">Uncharacterized protein</fullName>
    </submittedName>
</protein>
<feature type="non-terminal residue" evidence="1">
    <location>
        <position position="1"/>
    </location>
</feature>
<sequence length="48" mass="5666">MQIDINHENFKNIAPLVSRLNKQNLIEDEPLSIEDVEEEEREDVDDDN</sequence>
<gene>
    <name evidence="1" type="ORF">JBS370_LOCUS41161</name>
</gene>
<reference evidence="1" key="1">
    <citation type="submission" date="2021-02" db="EMBL/GenBank/DDBJ databases">
        <authorList>
            <person name="Nowell W R."/>
        </authorList>
    </citation>
    <scope>NUCLEOTIDE SEQUENCE</scope>
</reference>
<dbReference type="Proteomes" id="UP000663836">
    <property type="component" value="Unassembled WGS sequence"/>
</dbReference>
<comment type="caution">
    <text evidence="1">The sequence shown here is derived from an EMBL/GenBank/DDBJ whole genome shotgun (WGS) entry which is preliminary data.</text>
</comment>
<evidence type="ECO:0000313" key="1">
    <source>
        <dbReference type="EMBL" id="CAF4325851.1"/>
    </source>
</evidence>